<proteinExistence type="predicted"/>
<gene>
    <name evidence="1" type="ORF">Y1Q_0011597</name>
</gene>
<evidence type="ECO:0000313" key="2">
    <source>
        <dbReference type="Proteomes" id="UP000050525"/>
    </source>
</evidence>
<name>A0A151M0F4_ALLMI</name>
<sequence>MTHTCQRSAACRRQSLALIKPRAEARLAVFCQQLERQVLCEQWWEEKPNCRTKMSPWMMLHIWVLIWRSADNHSCK</sequence>
<organism evidence="1 2">
    <name type="scientific">Alligator mississippiensis</name>
    <name type="common">American alligator</name>
    <dbReference type="NCBI Taxonomy" id="8496"/>
    <lineage>
        <taxon>Eukaryota</taxon>
        <taxon>Metazoa</taxon>
        <taxon>Chordata</taxon>
        <taxon>Craniata</taxon>
        <taxon>Vertebrata</taxon>
        <taxon>Euteleostomi</taxon>
        <taxon>Archelosauria</taxon>
        <taxon>Archosauria</taxon>
        <taxon>Crocodylia</taxon>
        <taxon>Alligatoridae</taxon>
        <taxon>Alligatorinae</taxon>
        <taxon>Alligator</taxon>
    </lineage>
</organism>
<dbReference type="AlphaFoldDB" id="A0A151M0F4"/>
<protein>
    <submittedName>
        <fullName evidence="1">Uncharacterized protein</fullName>
    </submittedName>
</protein>
<keyword evidence="2" id="KW-1185">Reference proteome</keyword>
<dbReference type="EMBL" id="AKHW03006853">
    <property type="protein sequence ID" value="KYO17983.1"/>
    <property type="molecule type" value="Genomic_DNA"/>
</dbReference>
<comment type="caution">
    <text evidence="1">The sequence shown here is derived from an EMBL/GenBank/DDBJ whole genome shotgun (WGS) entry which is preliminary data.</text>
</comment>
<accession>A0A151M0F4</accession>
<evidence type="ECO:0000313" key="1">
    <source>
        <dbReference type="EMBL" id="KYO17983.1"/>
    </source>
</evidence>
<dbReference type="Proteomes" id="UP000050525">
    <property type="component" value="Unassembled WGS sequence"/>
</dbReference>
<reference evidence="1 2" key="1">
    <citation type="journal article" date="2012" name="Genome Biol.">
        <title>Sequencing three crocodilian genomes to illuminate the evolution of archosaurs and amniotes.</title>
        <authorList>
            <person name="St John J.A."/>
            <person name="Braun E.L."/>
            <person name="Isberg S.R."/>
            <person name="Miles L.G."/>
            <person name="Chong A.Y."/>
            <person name="Gongora J."/>
            <person name="Dalzell P."/>
            <person name="Moran C."/>
            <person name="Bed'hom B."/>
            <person name="Abzhanov A."/>
            <person name="Burgess S.C."/>
            <person name="Cooksey A.M."/>
            <person name="Castoe T.A."/>
            <person name="Crawford N.G."/>
            <person name="Densmore L.D."/>
            <person name="Drew J.C."/>
            <person name="Edwards S.V."/>
            <person name="Faircloth B.C."/>
            <person name="Fujita M.K."/>
            <person name="Greenwold M.J."/>
            <person name="Hoffmann F.G."/>
            <person name="Howard J.M."/>
            <person name="Iguchi T."/>
            <person name="Janes D.E."/>
            <person name="Khan S.Y."/>
            <person name="Kohno S."/>
            <person name="de Koning A.J."/>
            <person name="Lance S.L."/>
            <person name="McCarthy F.M."/>
            <person name="McCormack J.E."/>
            <person name="Merchant M.E."/>
            <person name="Peterson D.G."/>
            <person name="Pollock D.D."/>
            <person name="Pourmand N."/>
            <person name="Raney B.J."/>
            <person name="Roessler K.A."/>
            <person name="Sanford J.R."/>
            <person name="Sawyer R.H."/>
            <person name="Schmidt C.J."/>
            <person name="Triplett E.W."/>
            <person name="Tuberville T.D."/>
            <person name="Venegas-Anaya M."/>
            <person name="Howard J.T."/>
            <person name="Jarvis E.D."/>
            <person name="Guillette L.J.Jr."/>
            <person name="Glenn T.C."/>
            <person name="Green R.E."/>
            <person name="Ray D.A."/>
        </authorList>
    </citation>
    <scope>NUCLEOTIDE SEQUENCE [LARGE SCALE GENOMIC DNA]</scope>
    <source>
        <strain evidence="1">KSC_2009_1</strain>
    </source>
</reference>